<comment type="function">
    <text evidence="1 12">Involved in the biosynthesis of branched-chain amino acids (BCAA). Catalyzes an alkyl-migration followed by a ketol-acid reduction of (S)-2-acetolactate (S2AL) to yield (R)-2,3-dihydroxy-isovalerate. In the isomerase reaction, S2AL is rearranged via a Mg-dependent methyl migration to produce 3-hydroxy-3-methyl-2-ketobutyrate (HMKB). In the reductase reaction, this 2-ketoacid undergoes a metal-dependent reduction by NADPH to yield (R)-2,3-dihydroxy-isovalerate.</text>
</comment>
<dbReference type="PANTHER" id="PTHR21371">
    <property type="entry name" value="KETOL-ACID REDUCTOISOMERASE, MITOCHONDRIAL"/>
    <property type="match status" value="1"/>
</dbReference>
<feature type="binding site" evidence="12 13">
    <location>
        <position position="256"/>
    </location>
    <ligand>
        <name>Mg(2+)</name>
        <dbReference type="ChEBI" id="CHEBI:18420"/>
        <label>2</label>
    </ligand>
</feature>
<evidence type="ECO:0000313" key="16">
    <source>
        <dbReference type="EMBL" id="ANP38001.1"/>
    </source>
</evidence>
<comment type="similarity">
    <text evidence="4 12 13">Belongs to the ketol-acid reductoisomerase family.</text>
</comment>
<feature type="binding site" evidence="12 13">
    <location>
        <position position="260"/>
    </location>
    <ligand>
        <name>Mg(2+)</name>
        <dbReference type="ChEBI" id="CHEBI:18420"/>
        <label>2</label>
    </ligand>
</feature>
<dbReference type="InterPro" id="IPR014359">
    <property type="entry name" value="KARI_prok"/>
</dbReference>
<dbReference type="GO" id="GO:0000287">
    <property type="term" value="F:magnesium ion binding"/>
    <property type="evidence" value="ECO:0007669"/>
    <property type="project" value="UniProtKB-UniRule"/>
</dbReference>
<dbReference type="InterPro" id="IPR013023">
    <property type="entry name" value="KARI"/>
</dbReference>
<comment type="catalytic activity">
    <reaction evidence="12">
        <text>(2R,3R)-2,3-dihydroxy-3-methylpentanoate + NADP(+) = (S)-2-ethyl-2-hydroxy-3-oxobutanoate + NADPH + H(+)</text>
        <dbReference type="Rhea" id="RHEA:13493"/>
        <dbReference type="ChEBI" id="CHEBI:15378"/>
        <dbReference type="ChEBI" id="CHEBI:49256"/>
        <dbReference type="ChEBI" id="CHEBI:49258"/>
        <dbReference type="ChEBI" id="CHEBI:57783"/>
        <dbReference type="ChEBI" id="CHEBI:58349"/>
        <dbReference type="EC" id="1.1.1.86"/>
    </reaction>
</comment>
<feature type="domain" description="KARI N-terminal Rossmann" evidence="14">
    <location>
        <begin position="30"/>
        <end position="211"/>
    </location>
</feature>
<dbReference type="UniPathway" id="UPA00047">
    <property type="reaction ID" value="UER00056"/>
</dbReference>
<dbReference type="GO" id="GO:0009099">
    <property type="term" value="P:L-valine biosynthetic process"/>
    <property type="evidence" value="ECO:0007669"/>
    <property type="project" value="UniProtKB-UniRule"/>
</dbReference>
<dbReference type="PATRIC" id="fig|60890.4.peg.3039"/>
<comment type="catalytic activity">
    <reaction evidence="11 12">
        <text>(2R)-2,3-dihydroxy-3-methylbutanoate + NADP(+) = (2S)-2-acetolactate + NADPH + H(+)</text>
        <dbReference type="Rhea" id="RHEA:22068"/>
        <dbReference type="ChEBI" id="CHEBI:15378"/>
        <dbReference type="ChEBI" id="CHEBI:49072"/>
        <dbReference type="ChEBI" id="CHEBI:57783"/>
        <dbReference type="ChEBI" id="CHEBI:58349"/>
        <dbReference type="ChEBI" id="CHEBI:58476"/>
        <dbReference type="EC" id="1.1.1.86"/>
    </reaction>
</comment>
<keyword evidence="5 12" id="KW-0028">Amino-acid biosynthesis</keyword>
<feature type="domain" description="KARI C-terminal knotted" evidence="15">
    <location>
        <begin position="212"/>
        <end position="358"/>
    </location>
</feature>
<dbReference type="InterPro" id="IPR008927">
    <property type="entry name" value="6-PGluconate_DH-like_C_sf"/>
</dbReference>
<dbReference type="AlphaFoldDB" id="A0A1B0ZV66"/>
<evidence type="ECO:0000256" key="1">
    <source>
        <dbReference type="ARBA" id="ARBA00002172"/>
    </source>
</evidence>
<evidence type="ECO:0000259" key="14">
    <source>
        <dbReference type="PROSITE" id="PS51850"/>
    </source>
</evidence>
<keyword evidence="9 12" id="KW-0560">Oxidoreductase</keyword>
<dbReference type="NCBIfam" id="TIGR00465">
    <property type="entry name" value="ilvC"/>
    <property type="match status" value="1"/>
</dbReference>
<dbReference type="Pfam" id="PF01450">
    <property type="entry name" value="KARI_C"/>
    <property type="match status" value="1"/>
</dbReference>
<keyword evidence="6 12" id="KW-0479">Metal-binding</keyword>
<dbReference type="Gene3D" id="3.40.50.720">
    <property type="entry name" value="NAD(P)-binding Rossmann-like Domain"/>
    <property type="match status" value="1"/>
</dbReference>
<accession>A0A1B0ZV66</accession>
<dbReference type="SUPFAM" id="SSF48179">
    <property type="entry name" value="6-phosphogluconate dehydrogenase C-terminal domain-like"/>
    <property type="match status" value="1"/>
</dbReference>
<comment type="caution">
    <text evidence="12">Lacks conserved residue(s) required for the propagation of feature annotation.</text>
</comment>
<protein>
    <recommendedName>
        <fullName evidence="12">Ketol-acid reductoisomerase (NADP(+))</fullName>
        <shortName evidence="12">KARI</shortName>
        <ecNumber evidence="12">1.1.1.86</ecNumber>
    </recommendedName>
    <alternativeName>
        <fullName evidence="12">Acetohydroxy-acid isomeroreductase</fullName>
        <shortName evidence="12">AHIR</shortName>
    </alternativeName>
    <alternativeName>
        <fullName evidence="12">Alpha-keto-beta-hydroxylacyl reductoisomerase</fullName>
    </alternativeName>
</protein>
<keyword evidence="10 12" id="KW-0100">Branched-chain amino acid biosynthesis</keyword>
<keyword evidence="7 12" id="KW-0460">Magnesium</keyword>
<feature type="binding site" evidence="12 13">
    <location>
        <position position="224"/>
    </location>
    <ligand>
        <name>Mg(2+)</name>
        <dbReference type="ChEBI" id="CHEBI:18420"/>
        <label>1</label>
    </ligand>
</feature>
<evidence type="ECO:0000256" key="9">
    <source>
        <dbReference type="ARBA" id="ARBA00023002"/>
    </source>
</evidence>
<evidence type="ECO:0000256" key="13">
    <source>
        <dbReference type="PROSITE-ProRule" id="PRU01198"/>
    </source>
</evidence>
<dbReference type="GO" id="GO:0050661">
    <property type="term" value="F:NADP binding"/>
    <property type="evidence" value="ECO:0007669"/>
    <property type="project" value="InterPro"/>
</dbReference>
<gene>
    <name evidence="12 16" type="primary">ilvC</name>
    <name evidence="16" type="ORF">JL2886_03115</name>
</gene>
<evidence type="ECO:0000256" key="10">
    <source>
        <dbReference type="ARBA" id="ARBA00023304"/>
    </source>
</evidence>
<dbReference type="Pfam" id="PF07991">
    <property type="entry name" value="KARI_N"/>
    <property type="match status" value="1"/>
</dbReference>
<dbReference type="UniPathway" id="UPA00049">
    <property type="reaction ID" value="UER00060"/>
</dbReference>
<dbReference type="Gene3D" id="6.10.240.10">
    <property type="match status" value="1"/>
</dbReference>
<comment type="pathway">
    <text evidence="3 12">Amino-acid biosynthesis; L-isoleucine biosynthesis; L-isoleucine from 2-oxobutanoate: step 2/4.</text>
</comment>
<dbReference type="EC" id="1.1.1.86" evidence="12"/>
<feature type="active site" evidence="12">
    <location>
        <position position="137"/>
    </location>
</feature>
<feature type="binding site" evidence="12">
    <location>
        <position position="82"/>
    </location>
    <ligand>
        <name>NADP(+)</name>
        <dbReference type="ChEBI" id="CHEBI:58349"/>
    </ligand>
</feature>
<evidence type="ECO:0000256" key="3">
    <source>
        <dbReference type="ARBA" id="ARBA00004885"/>
    </source>
</evidence>
<feature type="binding site" evidence="12">
    <location>
        <position position="80"/>
    </location>
    <ligand>
        <name>NADP(+)</name>
        <dbReference type="ChEBI" id="CHEBI:58349"/>
    </ligand>
</feature>
<dbReference type="NCBIfam" id="NF004017">
    <property type="entry name" value="PRK05479.1"/>
    <property type="match status" value="1"/>
</dbReference>
<dbReference type="PANTHER" id="PTHR21371:SF1">
    <property type="entry name" value="KETOL-ACID REDUCTOISOMERASE, MITOCHONDRIAL"/>
    <property type="match status" value="1"/>
</dbReference>
<dbReference type="HAMAP" id="MF_00435">
    <property type="entry name" value="IlvC"/>
    <property type="match status" value="1"/>
</dbReference>
<keyword evidence="17" id="KW-1185">Reference proteome</keyword>
<dbReference type="PIRSF" id="PIRSF000116">
    <property type="entry name" value="IlvC_gammaproteo"/>
    <property type="match status" value="1"/>
</dbReference>
<dbReference type="GO" id="GO:0004455">
    <property type="term" value="F:ketol-acid reductoisomerase activity"/>
    <property type="evidence" value="ECO:0007669"/>
    <property type="project" value="UniProtKB-UniRule"/>
</dbReference>
<dbReference type="Proteomes" id="UP000092565">
    <property type="component" value="Chromosome"/>
</dbReference>
<evidence type="ECO:0000256" key="4">
    <source>
        <dbReference type="ARBA" id="ARBA00010318"/>
    </source>
</evidence>
<dbReference type="FunFam" id="3.40.50.720:FF:000023">
    <property type="entry name" value="Ketol-acid reductoisomerase (NADP(+))"/>
    <property type="match status" value="1"/>
</dbReference>
<dbReference type="NCBIfam" id="NF009940">
    <property type="entry name" value="PRK13403.1"/>
    <property type="match status" value="1"/>
</dbReference>
<organism evidence="16 17">
    <name type="scientific">Phaeobacter gallaeciensis</name>
    <dbReference type="NCBI Taxonomy" id="60890"/>
    <lineage>
        <taxon>Bacteria</taxon>
        <taxon>Pseudomonadati</taxon>
        <taxon>Pseudomonadota</taxon>
        <taxon>Alphaproteobacteria</taxon>
        <taxon>Rhodobacterales</taxon>
        <taxon>Roseobacteraceae</taxon>
        <taxon>Phaeobacter</taxon>
    </lineage>
</organism>
<evidence type="ECO:0000256" key="6">
    <source>
        <dbReference type="ARBA" id="ARBA00022723"/>
    </source>
</evidence>
<dbReference type="EMBL" id="CP015124">
    <property type="protein sequence ID" value="ANP38001.1"/>
    <property type="molecule type" value="Genomic_DNA"/>
</dbReference>
<name>A0A1B0ZV66_9RHOB</name>
<comment type="cofactor">
    <cofactor evidence="12">
        <name>Mg(2+)</name>
        <dbReference type="ChEBI" id="CHEBI:18420"/>
    </cofactor>
    <text evidence="12">Binds 2 magnesium ions per subunit.</text>
</comment>
<evidence type="ECO:0000256" key="8">
    <source>
        <dbReference type="ARBA" id="ARBA00022857"/>
    </source>
</evidence>
<comment type="pathway">
    <text evidence="2 12">Amino-acid biosynthesis; L-valine biosynthesis; L-valine from pyruvate: step 2/4.</text>
</comment>
<dbReference type="InterPro" id="IPR013116">
    <property type="entry name" value="KARI_N"/>
</dbReference>
<dbReference type="InterPro" id="IPR000506">
    <property type="entry name" value="KARI_C"/>
</dbReference>
<evidence type="ECO:0000313" key="17">
    <source>
        <dbReference type="Proteomes" id="UP000092565"/>
    </source>
</evidence>
<feature type="binding site" evidence="12">
    <location>
        <begin position="53"/>
        <end position="56"/>
    </location>
    <ligand>
        <name>NADP(+)</name>
        <dbReference type="ChEBI" id="CHEBI:58349"/>
    </ligand>
</feature>
<evidence type="ECO:0000256" key="12">
    <source>
        <dbReference type="HAMAP-Rule" id="MF_00435"/>
    </source>
</evidence>
<feature type="binding site" evidence="12 13">
    <location>
        <position position="220"/>
    </location>
    <ligand>
        <name>Mg(2+)</name>
        <dbReference type="ChEBI" id="CHEBI:18420"/>
        <label>2</label>
    </ligand>
</feature>
<dbReference type="InterPro" id="IPR036291">
    <property type="entry name" value="NAD(P)-bd_dom_sf"/>
</dbReference>
<proteinExistence type="inferred from homology"/>
<reference evidence="16 17" key="1">
    <citation type="submission" date="2016-04" db="EMBL/GenBank/DDBJ databases">
        <authorList>
            <person name="Evans L.H."/>
            <person name="Alamgir A."/>
            <person name="Owens N."/>
            <person name="Weber N.D."/>
            <person name="Virtaneva K."/>
            <person name="Barbian K."/>
            <person name="Babar A."/>
            <person name="Rosenke K."/>
        </authorList>
    </citation>
    <scope>NUCLEOTIDE SEQUENCE [LARGE SCALE GENOMIC DNA]</scope>
    <source>
        <strain evidence="16 17">JL2886</strain>
    </source>
</reference>
<feature type="binding site" evidence="12">
    <location>
        <position position="163"/>
    </location>
    <ligand>
        <name>NADP(+)</name>
        <dbReference type="ChEBI" id="CHEBI:58349"/>
    </ligand>
</feature>
<keyword evidence="16" id="KW-0413">Isomerase</keyword>
<evidence type="ECO:0000259" key="15">
    <source>
        <dbReference type="PROSITE" id="PS51851"/>
    </source>
</evidence>
<evidence type="ECO:0000256" key="7">
    <source>
        <dbReference type="ARBA" id="ARBA00022842"/>
    </source>
</evidence>
<dbReference type="PROSITE" id="PS51850">
    <property type="entry name" value="KARI_N"/>
    <property type="match status" value="1"/>
</dbReference>
<dbReference type="GO" id="GO:0005829">
    <property type="term" value="C:cytosol"/>
    <property type="evidence" value="ECO:0007669"/>
    <property type="project" value="TreeGrafter"/>
</dbReference>
<keyword evidence="8 12" id="KW-0521">NADP</keyword>
<evidence type="ECO:0000256" key="2">
    <source>
        <dbReference type="ARBA" id="ARBA00004864"/>
    </source>
</evidence>
<dbReference type="GO" id="GO:0016853">
    <property type="term" value="F:isomerase activity"/>
    <property type="evidence" value="ECO:0007669"/>
    <property type="project" value="UniProtKB-KW"/>
</dbReference>
<evidence type="ECO:0000256" key="5">
    <source>
        <dbReference type="ARBA" id="ARBA00022605"/>
    </source>
</evidence>
<feature type="binding site" evidence="12">
    <location>
        <position position="77"/>
    </location>
    <ligand>
        <name>NADP(+)</name>
        <dbReference type="ChEBI" id="CHEBI:58349"/>
    </ligand>
</feature>
<sequence length="369" mass="40496">MSAIYARRSIAIAPSLSMITLKRQPEDFDMRVYYDRDCDVNLIKDKKVAILGYGSQGHAHALNLRDSGAKNLVVALREGSASAKKAEAEGLQVMGIAEAAAWCDVIMFTMPDELQAETYKKYVHDNIKPGAAIAFAHGLNVHFGLIEPKEGVDVIMMAPKGPGHTVRGEYTKGGGVPCLVAVDNDATGKALEIGLSYCSAIGGGRSGIIETNFREECETDLFGEQAVLCGGLVELIRMGFETLVEAGYAPEMAYFECLHEVKLIVDLIYEGGIANMNYSISNTAEYGEYVSGPRILPYDETKARMKAVLTDIQTGKFVRDFMQENAVGQPFFKGTRRLNDEHQIEQVGEKLRDMMPWISAGKMVDKEKN</sequence>
<feature type="binding site" evidence="12 13">
    <location>
        <position position="281"/>
    </location>
    <ligand>
        <name>substrate</name>
    </ligand>
</feature>
<evidence type="ECO:0000256" key="11">
    <source>
        <dbReference type="ARBA" id="ARBA00049021"/>
    </source>
</evidence>
<dbReference type="PROSITE" id="PS51851">
    <property type="entry name" value="KARI_C"/>
    <property type="match status" value="1"/>
</dbReference>
<feature type="binding site" evidence="12 13">
    <location>
        <position position="220"/>
    </location>
    <ligand>
        <name>Mg(2+)</name>
        <dbReference type="ChEBI" id="CHEBI:18420"/>
        <label>1</label>
    </ligand>
</feature>
<dbReference type="GO" id="GO:0009097">
    <property type="term" value="P:isoleucine biosynthetic process"/>
    <property type="evidence" value="ECO:0007669"/>
    <property type="project" value="UniProtKB-UniRule"/>
</dbReference>
<dbReference type="SUPFAM" id="SSF51735">
    <property type="entry name" value="NAD(P)-binding Rossmann-fold domains"/>
    <property type="match status" value="1"/>
</dbReference>